<dbReference type="InterPro" id="IPR023393">
    <property type="entry name" value="START-like_dom_sf"/>
</dbReference>
<dbReference type="AlphaFoldDB" id="A0A966DTS2"/>
<organism evidence="3 4">
    <name type="scientific">Mucilaginibacter agri</name>
    <dbReference type="NCBI Taxonomy" id="2695265"/>
    <lineage>
        <taxon>Bacteria</taxon>
        <taxon>Pseudomonadati</taxon>
        <taxon>Bacteroidota</taxon>
        <taxon>Sphingobacteriia</taxon>
        <taxon>Sphingobacteriales</taxon>
        <taxon>Sphingobacteriaceae</taxon>
        <taxon>Mucilaginibacter</taxon>
    </lineage>
</organism>
<proteinExistence type="inferred from homology"/>
<comment type="similarity">
    <text evidence="1">Belongs to the AHA1 family.</text>
</comment>
<reference evidence="3" key="1">
    <citation type="submission" date="2020-01" db="EMBL/GenBank/DDBJ databases">
        <authorList>
            <person name="Seo Y.L."/>
        </authorList>
    </citation>
    <scope>NUCLEOTIDE SEQUENCE</scope>
    <source>
        <strain evidence="3">R11</strain>
    </source>
</reference>
<dbReference type="SUPFAM" id="SSF55961">
    <property type="entry name" value="Bet v1-like"/>
    <property type="match status" value="1"/>
</dbReference>
<evidence type="ECO:0000256" key="1">
    <source>
        <dbReference type="ARBA" id="ARBA00006817"/>
    </source>
</evidence>
<dbReference type="CDD" id="cd07814">
    <property type="entry name" value="SRPBCC_CalC_Aha1-like"/>
    <property type="match status" value="1"/>
</dbReference>
<gene>
    <name evidence="3" type="ORF">GSY63_19565</name>
</gene>
<dbReference type="RefSeq" id="WP_166587519.1">
    <property type="nucleotide sequence ID" value="NZ_WWEO01000044.1"/>
</dbReference>
<keyword evidence="4" id="KW-1185">Reference proteome</keyword>
<dbReference type="Proteomes" id="UP000638732">
    <property type="component" value="Unassembled WGS sequence"/>
</dbReference>
<accession>A0A966DTS2</accession>
<dbReference type="EMBL" id="WWEO01000044">
    <property type="protein sequence ID" value="NCD71573.1"/>
    <property type="molecule type" value="Genomic_DNA"/>
</dbReference>
<dbReference type="Gene3D" id="3.30.530.20">
    <property type="match status" value="1"/>
</dbReference>
<dbReference type="InterPro" id="IPR013538">
    <property type="entry name" value="ASHA1/2-like_C"/>
</dbReference>
<evidence type="ECO:0000313" key="4">
    <source>
        <dbReference type="Proteomes" id="UP000638732"/>
    </source>
</evidence>
<evidence type="ECO:0000313" key="3">
    <source>
        <dbReference type="EMBL" id="NCD71573.1"/>
    </source>
</evidence>
<dbReference type="Pfam" id="PF08327">
    <property type="entry name" value="AHSA1"/>
    <property type="match status" value="1"/>
</dbReference>
<feature type="domain" description="Activator of Hsp90 ATPase homologue 1/2-like C-terminal" evidence="2">
    <location>
        <begin position="61"/>
        <end position="132"/>
    </location>
</feature>
<comment type="caution">
    <text evidence="3">The sequence shown here is derived from an EMBL/GenBank/DDBJ whole genome shotgun (WGS) entry which is preliminary data.</text>
</comment>
<name>A0A966DTS2_9SPHI</name>
<reference evidence="3" key="2">
    <citation type="submission" date="2020-10" db="EMBL/GenBank/DDBJ databases">
        <title>Mucilaginibacter sp. nov., isolated from soil.</title>
        <authorList>
            <person name="Jeon C.O."/>
        </authorList>
    </citation>
    <scope>NUCLEOTIDE SEQUENCE</scope>
    <source>
        <strain evidence="3">R11</strain>
    </source>
</reference>
<sequence length="159" mass="18100">MQDHNFTADFLVDQSPAVVFNAVNNVTGWWAQDFSGESTKLNDEFEVRFFVDLHYSKQKLVEVIPDQKVVWLVTDSLLTFLDDKTEWTGTKISFEISKQGDKTLLHFTHTGLTPEVECYKDCANGWTQFLQHSLLPLITTGKGNPNVLAEQMEQKAAED</sequence>
<protein>
    <submittedName>
        <fullName evidence="3">SRPBCC domain-containing protein</fullName>
    </submittedName>
</protein>
<evidence type="ECO:0000259" key="2">
    <source>
        <dbReference type="Pfam" id="PF08327"/>
    </source>
</evidence>